<dbReference type="GO" id="GO:0061630">
    <property type="term" value="F:ubiquitin protein ligase activity"/>
    <property type="evidence" value="ECO:0007669"/>
    <property type="project" value="UniProtKB-EC"/>
</dbReference>
<evidence type="ECO:0000259" key="1">
    <source>
        <dbReference type="Pfam" id="PF07738"/>
    </source>
</evidence>
<comment type="caution">
    <text evidence="2">The sequence shown here is derived from an EMBL/GenBank/DDBJ whole genome shotgun (WGS) entry which is preliminary data.</text>
</comment>
<evidence type="ECO:0000313" key="2">
    <source>
        <dbReference type="EMBL" id="MES1920002.1"/>
    </source>
</evidence>
<dbReference type="InterPro" id="IPR008979">
    <property type="entry name" value="Galactose-bd-like_sf"/>
</dbReference>
<keyword evidence="2" id="KW-0012">Acyltransferase</keyword>
<dbReference type="Pfam" id="PF07738">
    <property type="entry name" value="Sad1_UNC"/>
    <property type="match status" value="1"/>
</dbReference>
<dbReference type="EMBL" id="JBDODL010000473">
    <property type="protein sequence ID" value="MES1920002.1"/>
    <property type="molecule type" value="Genomic_DNA"/>
</dbReference>
<keyword evidence="2" id="KW-0808">Transferase</keyword>
<evidence type="ECO:0000313" key="3">
    <source>
        <dbReference type="Proteomes" id="UP001439008"/>
    </source>
</evidence>
<dbReference type="SUPFAM" id="SSF49785">
    <property type="entry name" value="Galactose-binding domain-like"/>
    <property type="match status" value="1"/>
</dbReference>
<feature type="domain" description="SUN" evidence="1">
    <location>
        <begin position="330"/>
        <end position="444"/>
    </location>
</feature>
<dbReference type="Proteomes" id="UP001439008">
    <property type="component" value="Unassembled WGS sequence"/>
</dbReference>
<gene>
    <name evidence="2" type="primary">HECTD1</name>
    <name evidence="2" type="ORF">MHBO_001733</name>
</gene>
<name>A0ABV2AL39_9EUKA</name>
<dbReference type="PANTHER" id="PTHR47457">
    <property type="entry name" value="OS05G0345500 PROTEIN"/>
    <property type="match status" value="1"/>
</dbReference>
<dbReference type="InterPro" id="IPR012919">
    <property type="entry name" value="SUN_dom"/>
</dbReference>
<keyword evidence="3" id="KW-1185">Reference proteome</keyword>
<dbReference type="Gene3D" id="2.60.120.260">
    <property type="entry name" value="Galactose-binding domain-like"/>
    <property type="match status" value="1"/>
</dbReference>
<sequence>MEFNPLLPKKQKQLKRLISAITINSDINKTQKKIILKILEENWVSSVKDLKTLFEKNEIENLNIPQNFKKMIIDHFKGKLEKLVFPEKIYSTKNKIPSGLFGYLLNFDDSEAKKFNPITSGMIKIISCTPFKYQRSTTKTNNPFDGFFTRKDEQPHVIFMLQFHAFRAKQVVFGPFASTSRMADDNDEDDFFVELSGSDDGVNWSVIARKLCRLEKEVDVGDIKANFVNIDESAQDFYRYFRLTKQSLISIQKESLKIQIFEMYGDIIFDDNTKIRLLQYKSDFDENGAIFYLGSNEKKNPWTNPSLSKIVKVTSTGSSKCDINRFTGRVPSRCVTTPKEKSWISVDFGNNVSILPSHYTLRHYDAFDTEALRNWVLQGSNDNRMWKVLLVHEEDASLNKAGQTHTWAIPFQQEFFSKFRIFQTGKNSNKHFYLAASGFEIYGAMKILGDFFENINVTAVEKIERRDFGKDGILFYLGSHGNSTEWINPG</sequence>
<organism evidence="2 3">
    <name type="scientific">Bonamia ostreae</name>
    <dbReference type="NCBI Taxonomy" id="126728"/>
    <lineage>
        <taxon>Eukaryota</taxon>
        <taxon>Sar</taxon>
        <taxon>Rhizaria</taxon>
        <taxon>Endomyxa</taxon>
        <taxon>Ascetosporea</taxon>
        <taxon>Haplosporida</taxon>
        <taxon>Bonamia</taxon>
    </lineage>
</organism>
<dbReference type="PANTHER" id="PTHR47457:SF1">
    <property type="entry name" value="BTB DOMAIN-CONTAINING PROTEIN-RELATED"/>
    <property type="match status" value="1"/>
</dbReference>
<dbReference type="EC" id="2.3.2.26" evidence="2"/>
<accession>A0ABV2AL39</accession>
<reference evidence="2 3" key="1">
    <citation type="journal article" date="2024" name="BMC Biol.">
        <title>Comparative genomics of Ascetosporea gives new insight into the evolutionary basis for animal parasitism in Rhizaria.</title>
        <authorList>
            <person name="Hiltunen Thoren M."/>
            <person name="Onut-Brannstrom I."/>
            <person name="Alfjorden A."/>
            <person name="Peckova H."/>
            <person name="Swords F."/>
            <person name="Hooper C."/>
            <person name="Holzer A.S."/>
            <person name="Bass D."/>
            <person name="Burki F."/>
        </authorList>
    </citation>
    <scope>NUCLEOTIDE SEQUENCE [LARGE SCALE GENOMIC DNA]</scope>
    <source>
        <strain evidence="2">20-A016</strain>
    </source>
</reference>
<protein>
    <submittedName>
        <fullName evidence="2">E3 ubiquitin-protein ligase HTD1, variant 2</fullName>
        <ecNumber evidence="2">2.3.2.26</ecNumber>
    </submittedName>
</protein>
<proteinExistence type="predicted"/>